<dbReference type="AlphaFoldDB" id="Q8XY59"/>
<gene>
    <name evidence="2" type="ordered locus">RSc1904</name>
</gene>
<name>Q8XY59_RALN1</name>
<dbReference type="Proteomes" id="UP000001436">
    <property type="component" value="Chromosome"/>
</dbReference>
<accession>Q8XY59</accession>
<protein>
    <submittedName>
        <fullName evidence="2">Transcriptional activator transcription regulator protein</fullName>
    </submittedName>
</protein>
<proteinExistence type="predicted"/>
<keyword evidence="3" id="KW-1185">Reference proteome</keyword>
<organism evidence="2 3">
    <name type="scientific">Ralstonia nicotianae (strain ATCC BAA-1114 / GMI1000)</name>
    <name type="common">Ralstonia solanacearum</name>
    <dbReference type="NCBI Taxonomy" id="267608"/>
    <lineage>
        <taxon>Bacteria</taxon>
        <taxon>Pseudomonadati</taxon>
        <taxon>Pseudomonadota</taxon>
        <taxon>Betaproteobacteria</taxon>
        <taxon>Burkholderiales</taxon>
        <taxon>Burkholderiaceae</taxon>
        <taxon>Ralstonia</taxon>
        <taxon>Ralstonia solanacearum species complex</taxon>
    </lineage>
</organism>
<dbReference type="EMBL" id="AL646052">
    <property type="protein sequence ID" value="CAD15606.1"/>
    <property type="molecule type" value="Genomic_DNA"/>
</dbReference>
<dbReference type="STRING" id="267608.RSc1904"/>
<dbReference type="InterPro" id="IPR007684">
    <property type="entry name" value="Znf_Ogr/Delta"/>
</dbReference>
<sequence>MKIKCPHCGSRMHIRSSREMTLLSRELYVQCPNVECAYTCAAILSAVRTIAPSMQPNPKAYLPVGRARLLPENTRQLDLLPG</sequence>
<dbReference type="EnsemblBacteria" id="CAD15606">
    <property type="protein sequence ID" value="CAD15606"/>
    <property type="gene ID" value="RSc1904"/>
</dbReference>
<dbReference type="eggNOG" id="ENOG50338VZ">
    <property type="taxonomic scope" value="Bacteria"/>
</dbReference>
<dbReference type="KEGG" id="rso:RSc1904"/>
<feature type="domain" description="Zinc finger Ogr/Delta-type" evidence="1">
    <location>
        <begin position="4"/>
        <end position="50"/>
    </location>
</feature>
<evidence type="ECO:0000313" key="2">
    <source>
        <dbReference type="EMBL" id="CAD15606.1"/>
    </source>
</evidence>
<dbReference type="Pfam" id="PF04606">
    <property type="entry name" value="Ogr_Delta"/>
    <property type="match status" value="1"/>
</dbReference>
<dbReference type="HOGENOM" id="CLU_170894_1_1_4"/>
<evidence type="ECO:0000313" key="3">
    <source>
        <dbReference type="Proteomes" id="UP000001436"/>
    </source>
</evidence>
<evidence type="ECO:0000259" key="1">
    <source>
        <dbReference type="Pfam" id="PF04606"/>
    </source>
</evidence>
<dbReference type="PATRIC" id="fig|267608.8.peg.1947"/>
<reference evidence="2 3" key="1">
    <citation type="journal article" date="2002" name="Nature">
        <title>Genome sequence of the plant pathogen Ralstonia solanacearum.</title>
        <authorList>
            <person name="Salanoubat M."/>
            <person name="Genin S."/>
            <person name="Artiguenave F."/>
            <person name="Gouzy J."/>
            <person name="Mangenot S."/>
            <person name="Arlat M."/>
            <person name="Billault A."/>
            <person name="Brottier P."/>
            <person name="Camus J.C."/>
            <person name="Cattolico L."/>
            <person name="Chandler M."/>
            <person name="Choisne N."/>
            <person name="Claudel-Renard C."/>
            <person name="Cunnac S."/>
            <person name="Demange N."/>
            <person name="Gaspin C."/>
            <person name="Lavie M."/>
            <person name="Moisan A."/>
            <person name="Robert C."/>
            <person name="Saurin W."/>
            <person name="Schiex T."/>
            <person name="Siguier P."/>
            <person name="Thebault P."/>
            <person name="Whalen M."/>
            <person name="Wincker P."/>
            <person name="Levy M."/>
            <person name="Weissenbach J."/>
            <person name="Boucher C.A."/>
        </authorList>
    </citation>
    <scope>NUCLEOTIDE SEQUENCE [LARGE SCALE GENOMIC DNA]</scope>
    <source>
        <strain evidence="3">ATCC BAA-1114 / GMI1000</strain>
    </source>
</reference>